<proteinExistence type="predicted"/>
<evidence type="ECO:0000313" key="7">
    <source>
        <dbReference type="EMBL" id="CAF1374565.1"/>
    </source>
</evidence>
<organism evidence="8 9">
    <name type="scientific">Rotaria sordida</name>
    <dbReference type="NCBI Taxonomy" id="392033"/>
    <lineage>
        <taxon>Eukaryota</taxon>
        <taxon>Metazoa</taxon>
        <taxon>Spiralia</taxon>
        <taxon>Gnathifera</taxon>
        <taxon>Rotifera</taxon>
        <taxon>Eurotatoria</taxon>
        <taxon>Bdelloidea</taxon>
        <taxon>Philodinida</taxon>
        <taxon>Philodinidae</taxon>
        <taxon>Rotaria</taxon>
    </lineage>
</organism>
<dbReference type="Proteomes" id="UP000663836">
    <property type="component" value="Unassembled WGS sequence"/>
</dbReference>
<dbReference type="EMBL" id="CAJOBD010002322">
    <property type="protein sequence ID" value="CAF3873313.1"/>
    <property type="molecule type" value="Genomic_DNA"/>
</dbReference>
<keyword evidence="4" id="KW-0862">Zinc</keyword>
<keyword evidence="3" id="KW-0863">Zinc-finger</keyword>
<comment type="caution">
    <text evidence="8">The sequence shown here is derived from an EMBL/GenBank/DDBJ whole genome shotgun (WGS) entry which is preliminary data.</text>
</comment>
<dbReference type="GO" id="GO:0005634">
    <property type="term" value="C:nucleus"/>
    <property type="evidence" value="ECO:0007669"/>
    <property type="project" value="UniProtKB-SubCell"/>
</dbReference>
<gene>
    <name evidence="8" type="ORF">JBS370_LOCUS19430</name>
    <name evidence="7" type="ORF">ZHD862_LOCUS31784</name>
</gene>
<dbReference type="SUPFAM" id="SSF53098">
    <property type="entry name" value="Ribonuclease H-like"/>
    <property type="match status" value="1"/>
</dbReference>
<protein>
    <submittedName>
        <fullName evidence="8">Uncharacterized protein</fullName>
    </submittedName>
</protein>
<dbReference type="AlphaFoldDB" id="A0A819FQU5"/>
<evidence type="ECO:0000256" key="3">
    <source>
        <dbReference type="ARBA" id="ARBA00022771"/>
    </source>
</evidence>
<keyword evidence="2" id="KW-0479">Metal-binding</keyword>
<feature type="region of interest" description="Disordered" evidence="6">
    <location>
        <begin position="13"/>
        <end position="80"/>
    </location>
</feature>
<keyword evidence="5" id="KW-0539">Nucleus</keyword>
<evidence type="ECO:0000256" key="4">
    <source>
        <dbReference type="ARBA" id="ARBA00022833"/>
    </source>
</evidence>
<accession>A0A819FQU5</accession>
<dbReference type="InterPro" id="IPR012337">
    <property type="entry name" value="RNaseH-like_sf"/>
</dbReference>
<dbReference type="InterPro" id="IPR052035">
    <property type="entry name" value="ZnF_BED_domain_contain"/>
</dbReference>
<reference evidence="8" key="1">
    <citation type="submission" date="2021-02" db="EMBL/GenBank/DDBJ databases">
        <authorList>
            <person name="Nowell W R."/>
        </authorList>
    </citation>
    <scope>NUCLEOTIDE SEQUENCE</scope>
</reference>
<name>A0A819FQU5_9BILA</name>
<evidence type="ECO:0000313" key="8">
    <source>
        <dbReference type="EMBL" id="CAF3873313.1"/>
    </source>
</evidence>
<dbReference type="PANTHER" id="PTHR46481:SF10">
    <property type="entry name" value="ZINC FINGER BED DOMAIN-CONTAINING PROTEIN 39"/>
    <property type="match status" value="1"/>
</dbReference>
<evidence type="ECO:0000256" key="5">
    <source>
        <dbReference type="ARBA" id="ARBA00023242"/>
    </source>
</evidence>
<evidence type="ECO:0000256" key="2">
    <source>
        <dbReference type="ARBA" id="ARBA00022723"/>
    </source>
</evidence>
<comment type="subcellular location">
    <subcellularLocation>
        <location evidence="1">Nucleus</location>
    </subcellularLocation>
</comment>
<sequence>MAIFGIFFCRSSSSNTTEQPVTNDFDSQSESSTDDDISAEDYSTSDEQKEEEGSTSIEEDDNESETSNYQSSSDEDEISLSSNEDQIYKITRNNVLTDPTLVKIRLLIKRVRELVGLVHQSSNLNEYVRQQKKEKGLDSDGLILDCDIRWNSCYMMIDRFITYQPIIESITILHRNIISGLSSPVVQHLKRMIFTEDEWDHLIATKNVLKIIYKAYKLLAGRRYQTLSIAYMVTRGLRNSLLKTSSSPQVYIENIIKKYLLHAFEYHFDQKLSVDQKQAMLIAAYLDPYTYRRMPDSDKNIAEKLIVDKLNENTSGEQNLHDSLTNPVQQGSIDPLDDFLMECG</sequence>
<evidence type="ECO:0000256" key="1">
    <source>
        <dbReference type="ARBA" id="ARBA00004123"/>
    </source>
</evidence>
<evidence type="ECO:0000313" key="9">
    <source>
        <dbReference type="Proteomes" id="UP000663836"/>
    </source>
</evidence>
<feature type="compositionally biased region" description="Polar residues" evidence="6">
    <location>
        <begin position="13"/>
        <end position="31"/>
    </location>
</feature>
<dbReference type="GO" id="GO:0008270">
    <property type="term" value="F:zinc ion binding"/>
    <property type="evidence" value="ECO:0007669"/>
    <property type="project" value="UniProtKB-KW"/>
</dbReference>
<dbReference type="EMBL" id="CAJNOT010003271">
    <property type="protein sequence ID" value="CAF1374565.1"/>
    <property type="molecule type" value="Genomic_DNA"/>
</dbReference>
<evidence type="ECO:0000256" key="6">
    <source>
        <dbReference type="SAM" id="MobiDB-lite"/>
    </source>
</evidence>
<dbReference type="Proteomes" id="UP000663864">
    <property type="component" value="Unassembled WGS sequence"/>
</dbReference>
<dbReference type="PANTHER" id="PTHR46481">
    <property type="entry name" value="ZINC FINGER BED DOMAIN-CONTAINING PROTEIN 4"/>
    <property type="match status" value="1"/>
</dbReference>